<comment type="caution">
    <text evidence="2">The sequence shown here is derived from an EMBL/GenBank/DDBJ whole genome shotgun (WGS) entry which is preliminary data.</text>
</comment>
<accession>A0A9P0VVF3</accession>
<reference evidence="2" key="1">
    <citation type="submission" date="2022-03" db="EMBL/GenBank/DDBJ databases">
        <authorList>
            <person name="Legras J.-L."/>
            <person name="Devillers H."/>
            <person name="Grondin C."/>
        </authorList>
    </citation>
    <scope>NUCLEOTIDE SEQUENCE</scope>
    <source>
        <strain evidence="2">CLIB 1423</strain>
    </source>
</reference>
<dbReference type="PANTHER" id="PTHR48079:SF6">
    <property type="entry name" value="NAD(P)-BINDING DOMAIN-CONTAINING PROTEIN-RELATED"/>
    <property type="match status" value="1"/>
</dbReference>
<dbReference type="EMBL" id="CAKXYY010000001">
    <property type="protein sequence ID" value="CAH2350233.1"/>
    <property type="molecule type" value="Genomic_DNA"/>
</dbReference>
<evidence type="ECO:0000259" key="1">
    <source>
        <dbReference type="Pfam" id="PF01370"/>
    </source>
</evidence>
<name>A0A9P0VVF3_9ASCO</name>
<protein>
    <recommendedName>
        <fullName evidence="1">NAD-dependent epimerase/dehydratase domain-containing protein</fullName>
    </recommendedName>
</protein>
<evidence type="ECO:0000313" key="2">
    <source>
        <dbReference type="EMBL" id="CAH2350233.1"/>
    </source>
</evidence>
<feature type="domain" description="NAD-dependent epimerase/dehydratase" evidence="1">
    <location>
        <begin position="5"/>
        <end position="227"/>
    </location>
</feature>
<dbReference type="InterPro" id="IPR001509">
    <property type="entry name" value="Epimerase_deHydtase"/>
</dbReference>
<dbReference type="Pfam" id="PF01370">
    <property type="entry name" value="Epimerase"/>
    <property type="match status" value="1"/>
</dbReference>
<keyword evidence="3" id="KW-1185">Reference proteome</keyword>
<organism evidence="2 3">
    <name type="scientific">[Candida] railenensis</name>
    <dbReference type="NCBI Taxonomy" id="45579"/>
    <lineage>
        <taxon>Eukaryota</taxon>
        <taxon>Fungi</taxon>
        <taxon>Dikarya</taxon>
        <taxon>Ascomycota</taxon>
        <taxon>Saccharomycotina</taxon>
        <taxon>Pichiomycetes</taxon>
        <taxon>Debaryomycetaceae</taxon>
        <taxon>Kurtzmaniella</taxon>
    </lineage>
</organism>
<dbReference type="OrthoDB" id="10262413at2759"/>
<dbReference type="InterPro" id="IPR036291">
    <property type="entry name" value="NAD(P)-bd_dom_sf"/>
</dbReference>
<gene>
    <name evidence="2" type="ORF">CLIB1423_01S05490</name>
</gene>
<sequence length="349" mass="38893">MSKTVFITGATGYIGGQVLYELLSSPIDFKINALVRTQAKADLLVKRTNGKVNPVLGNLDDLSIIKEQVSASDIVINTANVDHVPSAEILADALIAKQSETILIHTSGTSVIGDAVTEKNSASTKVYSDIYNIDEINSLPLEQPHRPVDKIVLEIEEKNPKTKVAIVSPSNIVGVSNGYDNTISIQIPFLIRNSIKNKKTWSVYSGDYIWSHIHIKDLGEIYALILNGFLEKKDIPHGRNGYYFGSYGGLKDEKVTTKPSEIEHTWRSVSDRVAELLYEKKIVPTKEVAELNYEEIVQLTGDEFGPKYIGTNSRSRGDNAVKIGFKPKYSSIEDYWKRVEEDVEYVLKE</sequence>
<dbReference type="PANTHER" id="PTHR48079">
    <property type="entry name" value="PROTEIN YEEZ"/>
    <property type="match status" value="1"/>
</dbReference>
<proteinExistence type="predicted"/>
<dbReference type="AlphaFoldDB" id="A0A9P0VVF3"/>
<dbReference type="InterPro" id="IPR051783">
    <property type="entry name" value="NAD(P)-dependent_oxidoreduct"/>
</dbReference>
<dbReference type="Proteomes" id="UP000837801">
    <property type="component" value="Unassembled WGS sequence"/>
</dbReference>
<evidence type="ECO:0000313" key="3">
    <source>
        <dbReference type="Proteomes" id="UP000837801"/>
    </source>
</evidence>
<dbReference type="GO" id="GO:0005737">
    <property type="term" value="C:cytoplasm"/>
    <property type="evidence" value="ECO:0007669"/>
    <property type="project" value="TreeGrafter"/>
</dbReference>
<dbReference type="Gene3D" id="3.40.50.720">
    <property type="entry name" value="NAD(P)-binding Rossmann-like Domain"/>
    <property type="match status" value="1"/>
</dbReference>
<dbReference type="SUPFAM" id="SSF51735">
    <property type="entry name" value="NAD(P)-binding Rossmann-fold domains"/>
    <property type="match status" value="1"/>
</dbReference>
<dbReference type="GO" id="GO:0004029">
    <property type="term" value="F:aldehyde dehydrogenase (NAD+) activity"/>
    <property type="evidence" value="ECO:0007669"/>
    <property type="project" value="TreeGrafter"/>
</dbReference>